<organism evidence="12 13">
    <name type="scientific">Winkia neuii subsp. anitrata</name>
    <dbReference type="NCBI Taxonomy" id="29318"/>
    <lineage>
        <taxon>Bacteria</taxon>
        <taxon>Bacillati</taxon>
        <taxon>Actinomycetota</taxon>
        <taxon>Actinomycetes</taxon>
        <taxon>Actinomycetales</taxon>
        <taxon>Actinomycetaceae</taxon>
        <taxon>Winkia</taxon>
    </lineage>
</organism>
<dbReference type="InterPro" id="IPR016066">
    <property type="entry name" value="A-D-PHexomutase_CS"/>
</dbReference>
<proteinExistence type="inferred from homology"/>
<dbReference type="Pfam" id="PF02880">
    <property type="entry name" value="PGM_PMM_III"/>
    <property type="match status" value="1"/>
</dbReference>
<dbReference type="InterPro" id="IPR005845">
    <property type="entry name" value="A-D-PHexomutase_a/b/a-II"/>
</dbReference>
<dbReference type="AlphaFoldDB" id="A0AB38XNU7"/>
<accession>A0AB38XNU7</accession>
<dbReference type="Pfam" id="PF00408">
    <property type="entry name" value="PGM_PMM_IV"/>
    <property type="match status" value="1"/>
</dbReference>
<dbReference type="Gene3D" id="3.30.310.50">
    <property type="entry name" value="Alpha-D-phosphohexomutase, C-terminal domain"/>
    <property type="match status" value="1"/>
</dbReference>
<dbReference type="InterPro" id="IPR005843">
    <property type="entry name" value="A-D-PHexomutase_C"/>
</dbReference>
<dbReference type="PROSITE" id="PS00710">
    <property type="entry name" value="PGM_PMM"/>
    <property type="match status" value="1"/>
</dbReference>
<evidence type="ECO:0000259" key="9">
    <source>
        <dbReference type="Pfam" id="PF02878"/>
    </source>
</evidence>
<evidence type="ECO:0000256" key="3">
    <source>
        <dbReference type="ARBA" id="ARBA00022553"/>
    </source>
</evidence>
<evidence type="ECO:0000256" key="6">
    <source>
        <dbReference type="ARBA" id="ARBA00023235"/>
    </source>
</evidence>
<evidence type="ECO:0000256" key="7">
    <source>
        <dbReference type="RuleBase" id="RU004326"/>
    </source>
</evidence>
<feature type="domain" description="Alpha-D-phosphohexomutase alpha/beta/alpha" evidence="10">
    <location>
        <begin position="222"/>
        <end position="310"/>
    </location>
</feature>
<dbReference type="SUPFAM" id="SSF55957">
    <property type="entry name" value="Phosphoglucomutase, C-terminal domain"/>
    <property type="match status" value="1"/>
</dbReference>
<evidence type="ECO:0000313" key="13">
    <source>
        <dbReference type="Proteomes" id="UP001211044"/>
    </source>
</evidence>
<dbReference type="InterPro" id="IPR036900">
    <property type="entry name" value="A-D-PHexomutase_C_sf"/>
</dbReference>
<dbReference type="InterPro" id="IPR005841">
    <property type="entry name" value="Alpha-D-phosphohexomutase_SF"/>
</dbReference>
<sequence>MQLLARAKQWAQADPDPATKEELLRLIEAAQAGDKDAKGQLKDAFSGPLQFGTAGLRGALGPGESRMNEAVVVRATAGLMSWLNSKVATPRVVIGCDARYGSAQLASAAAEVVSAAGGEALKLAPAQPTPITAFAVRKLGADAGIMVTASHNPARDNGYKVYLGGRIATGPAQGVQIISPADAQIAEAIVAAKPANQVPRSRQGIVAVDVAEEYLRAVVAPSPQQDLKIVLTPMHGVGGPLCRKALQRAGFADVTLVAAQADPDPDFPTVAFPNPEEVGALDLAFETATQVGADLVIAVDPDADRCAVAIPAGQGFKQLSGEETGALLGNAVAAQGGSGTLATSIVSSRLLGEIARANGLDFVQTLTGFKWIARTPNLLYGYEEAIGHCPAPALVRDKDGIAAAVAIAKLAAKQKKAGNTLQDALDELARRFGLYQTAPLTFRVDSLPEIERAMERLRQNPPTALAGAAISKIEDLSNGTDTLPPANVLVLQTEANDRVVIRPSGTEPKLKCYLEVVLPAGDEVPYLAAKQRLERVRAEVSAACGL</sequence>
<evidence type="ECO:0000256" key="5">
    <source>
        <dbReference type="ARBA" id="ARBA00022842"/>
    </source>
</evidence>
<dbReference type="Gene3D" id="3.40.120.10">
    <property type="entry name" value="Alpha-D-Glucose-1,6-Bisphosphate, subunit A, domain 3"/>
    <property type="match status" value="3"/>
</dbReference>
<keyword evidence="6" id="KW-0413">Isomerase</keyword>
<feature type="domain" description="Alpha-D-phosphohexomutase alpha/beta/alpha" evidence="11">
    <location>
        <begin position="321"/>
        <end position="428"/>
    </location>
</feature>
<dbReference type="GO" id="GO:0000287">
    <property type="term" value="F:magnesium ion binding"/>
    <property type="evidence" value="ECO:0007669"/>
    <property type="project" value="InterPro"/>
</dbReference>
<comment type="similarity">
    <text evidence="2 7">Belongs to the phosphohexose mutase family.</text>
</comment>
<dbReference type="InterPro" id="IPR016055">
    <property type="entry name" value="A-D-PHexomutase_a/b/a-I/II/III"/>
</dbReference>
<dbReference type="SUPFAM" id="SSF53738">
    <property type="entry name" value="Phosphoglucomutase, first 3 domains"/>
    <property type="match status" value="3"/>
</dbReference>
<comment type="cofactor">
    <cofactor evidence="1">
        <name>Mg(2+)</name>
        <dbReference type="ChEBI" id="CHEBI:18420"/>
    </cofactor>
</comment>
<evidence type="ECO:0000313" key="12">
    <source>
        <dbReference type="EMBL" id="WCE45958.1"/>
    </source>
</evidence>
<feature type="domain" description="Alpha-D-phosphohexomutase alpha/beta/alpha" evidence="9">
    <location>
        <begin position="50"/>
        <end position="174"/>
    </location>
</feature>
<name>A0AB38XNU7_9ACTO</name>
<keyword evidence="4 7" id="KW-0479">Metal-binding</keyword>
<dbReference type="EMBL" id="CP116394">
    <property type="protein sequence ID" value="WCE45958.1"/>
    <property type="molecule type" value="Genomic_DNA"/>
</dbReference>
<keyword evidence="5 7" id="KW-0460">Magnesium</keyword>
<evidence type="ECO:0000259" key="10">
    <source>
        <dbReference type="Pfam" id="PF02879"/>
    </source>
</evidence>
<dbReference type="GO" id="GO:0008973">
    <property type="term" value="F:phosphopentomutase activity"/>
    <property type="evidence" value="ECO:0007669"/>
    <property type="project" value="TreeGrafter"/>
</dbReference>
<dbReference type="Proteomes" id="UP001211044">
    <property type="component" value="Chromosome"/>
</dbReference>
<dbReference type="CDD" id="cd05799">
    <property type="entry name" value="PGM2"/>
    <property type="match status" value="1"/>
</dbReference>
<dbReference type="GO" id="GO:0005975">
    <property type="term" value="P:carbohydrate metabolic process"/>
    <property type="evidence" value="ECO:0007669"/>
    <property type="project" value="InterPro"/>
</dbReference>
<gene>
    <name evidence="12" type="ORF">PIG85_09990</name>
</gene>
<evidence type="ECO:0000256" key="1">
    <source>
        <dbReference type="ARBA" id="ARBA00001946"/>
    </source>
</evidence>
<dbReference type="InterPro" id="IPR005846">
    <property type="entry name" value="A-D-PHexomutase_a/b/a-III"/>
</dbReference>
<evidence type="ECO:0000256" key="4">
    <source>
        <dbReference type="ARBA" id="ARBA00022723"/>
    </source>
</evidence>
<reference evidence="12" key="1">
    <citation type="submission" date="2023-01" db="EMBL/GenBank/DDBJ databases">
        <title>Comparative Genomic Analysis of the Clinically-Derived Winkia Strain NY0527 Provides Evidence into the Taxonomic Reassignment of Winkia neuii and Characterizes Their Virulence Traits.</title>
        <authorList>
            <person name="Cai X."/>
            <person name="Peng Y."/>
            <person name="Li M."/>
            <person name="Qiu Y."/>
            <person name="Wang Y."/>
            <person name="Xu L."/>
            <person name="Hou Q."/>
        </authorList>
    </citation>
    <scope>NUCLEOTIDE SEQUENCE</scope>
    <source>
        <strain evidence="12">NY0527</strain>
    </source>
</reference>
<protein>
    <submittedName>
        <fullName evidence="12">Phospho-sugar mutase</fullName>
    </submittedName>
</protein>
<evidence type="ECO:0000256" key="2">
    <source>
        <dbReference type="ARBA" id="ARBA00010231"/>
    </source>
</evidence>
<dbReference type="PRINTS" id="PR00509">
    <property type="entry name" value="PGMPMM"/>
</dbReference>
<dbReference type="PANTHER" id="PTHR45745">
    <property type="entry name" value="PHOSPHOMANNOMUTASE 45A"/>
    <property type="match status" value="1"/>
</dbReference>
<dbReference type="Pfam" id="PF02879">
    <property type="entry name" value="PGM_PMM_II"/>
    <property type="match status" value="1"/>
</dbReference>
<dbReference type="PANTHER" id="PTHR45745:SF1">
    <property type="entry name" value="PHOSPHOGLUCOMUTASE 2B-RELATED"/>
    <property type="match status" value="1"/>
</dbReference>
<dbReference type="KEGG" id="wne:PIG85_09990"/>
<keyword evidence="3" id="KW-0597">Phosphoprotein</keyword>
<dbReference type="Pfam" id="PF02878">
    <property type="entry name" value="PGM_PMM_I"/>
    <property type="match status" value="1"/>
</dbReference>
<dbReference type="InterPro" id="IPR005844">
    <property type="entry name" value="A-D-PHexomutase_a/b/a-I"/>
</dbReference>
<evidence type="ECO:0000259" key="11">
    <source>
        <dbReference type="Pfam" id="PF02880"/>
    </source>
</evidence>
<dbReference type="RefSeq" id="WP_271694558.1">
    <property type="nucleotide sequence ID" value="NZ_CP116394.1"/>
</dbReference>
<feature type="domain" description="Alpha-D-phosphohexomutase C-terminal" evidence="8">
    <location>
        <begin position="495"/>
        <end position="516"/>
    </location>
</feature>
<dbReference type="GO" id="GO:0006166">
    <property type="term" value="P:purine ribonucleoside salvage"/>
    <property type="evidence" value="ECO:0007669"/>
    <property type="project" value="TreeGrafter"/>
</dbReference>
<evidence type="ECO:0000259" key="8">
    <source>
        <dbReference type="Pfam" id="PF00408"/>
    </source>
</evidence>